<dbReference type="AlphaFoldDB" id="A0A319CK57"/>
<reference evidence="2 3" key="1">
    <citation type="submission" date="2016-12" db="EMBL/GenBank/DDBJ databases">
        <title>The genomes of Aspergillus section Nigri reveals drivers in fungal speciation.</title>
        <authorList>
            <consortium name="DOE Joint Genome Institute"/>
            <person name="Vesth T.C."/>
            <person name="Nybo J."/>
            <person name="Theobald S."/>
            <person name="Brandl J."/>
            <person name="Frisvad J.C."/>
            <person name="Nielsen K.F."/>
            <person name="Lyhne E.K."/>
            <person name="Kogle M.E."/>
            <person name="Kuo A."/>
            <person name="Riley R."/>
            <person name="Clum A."/>
            <person name="Nolan M."/>
            <person name="Lipzen A."/>
            <person name="Salamov A."/>
            <person name="Henrissat B."/>
            <person name="Wiebenga A."/>
            <person name="De Vries R.P."/>
            <person name="Grigoriev I.V."/>
            <person name="Mortensen U.H."/>
            <person name="Andersen M.R."/>
            <person name="Baker S.E."/>
        </authorList>
    </citation>
    <scope>NUCLEOTIDE SEQUENCE [LARGE SCALE GENOMIC DNA]</scope>
    <source>
        <strain evidence="2 3">CBS 121591</strain>
    </source>
</reference>
<feature type="region of interest" description="Disordered" evidence="1">
    <location>
        <begin position="42"/>
        <end position="66"/>
    </location>
</feature>
<dbReference type="Proteomes" id="UP000248340">
    <property type="component" value="Unassembled WGS sequence"/>
</dbReference>
<dbReference type="VEuPathDB" id="FungiDB:BO82DRAFT_399207"/>
<dbReference type="RefSeq" id="XP_025494989.1">
    <property type="nucleotide sequence ID" value="XM_025639087.1"/>
</dbReference>
<evidence type="ECO:0000313" key="3">
    <source>
        <dbReference type="Proteomes" id="UP000248340"/>
    </source>
</evidence>
<dbReference type="EMBL" id="KZ821682">
    <property type="protein sequence ID" value="PYH84789.1"/>
    <property type="molecule type" value="Genomic_DNA"/>
</dbReference>
<evidence type="ECO:0000313" key="2">
    <source>
        <dbReference type="EMBL" id="PYH84789.1"/>
    </source>
</evidence>
<organism evidence="2 3">
    <name type="scientific">Aspergillus uvarum CBS 121591</name>
    <dbReference type="NCBI Taxonomy" id="1448315"/>
    <lineage>
        <taxon>Eukaryota</taxon>
        <taxon>Fungi</taxon>
        <taxon>Dikarya</taxon>
        <taxon>Ascomycota</taxon>
        <taxon>Pezizomycotina</taxon>
        <taxon>Eurotiomycetes</taxon>
        <taxon>Eurotiomycetidae</taxon>
        <taxon>Eurotiales</taxon>
        <taxon>Aspergillaceae</taxon>
        <taxon>Aspergillus</taxon>
        <taxon>Aspergillus subgen. Circumdati</taxon>
    </lineage>
</organism>
<accession>A0A319CK57</accession>
<protein>
    <submittedName>
        <fullName evidence="2">Uncharacterized protein</fullName>
    </submittedName>
</protein>
<dbReference type="GeneID" id="37141829"/>
<proteinExistence type="predicted"/>
<dbReference type="OrthoDB" id="2740448at2759"/>
<sequence>MRSSAPSSSPRSYSLLPLPPTENQNKVQAQCPATEHLNLAPSSHSPWLVPPTARKSLAPPQPTLSDLKHGTTTFPTLWYRIHVLLHDRLVGEYGLYPEGENWVGLKKRTFGSRKKRK</sequence>
<gene>
    <name evidence="2" type="ORF">BO82DRAFT_399207</name>
</gene>
<feature type="region of interest" description="Disordered" evidence="1">
    <location>
        <begin position="1"/>
        <end position="24"/>
    </location>
</feature>
<feature type="compositionally biased region" description="Low complexity" evidence="1">
    <location>
        <begin position="1"/>
        <end position="16"/>
    </location>
</feature>
<keyword evidence="3" id="KW-1185">Reference proteome</keyword>
<evidence type="ECO:0000256" key="1">
    <source>
        <dbReference type="SAM" id="MobiDB-lite"/>
    </source>
</evidence>
<name>A0A319CK57_9EURO</name>